<dbReference type="EMBL" id="DWYS01000097">
    <property type="protein sequence ID" value="HJB07821.1"/>
    <property type="molecule type" value="Genomic_DNA"/>
</dbReference>
<dbReference type="Proteomes" id="UP000886804">
    <property type="component" value="Unassembled WGS sequence"/>
</dbReference>
<comment type="caution">
    <text evidence="2">The sequence shown here is derived from an EMBL/GenBank/DDBJ whole genome shotgun (WGS) entry which is preliminary data.</text>
</comment>
<dbReference type="AlphaFoldDB" id="A0A9D2RLV8"/>
<keyword evidence="1" id="KW-0472">Membrane</keyword>
<reference evidence="2" key="1">
    <citation type="journal article" date="2021" name="PeerJ">
        <title>Extensive microbial diversity within the chicken gut microbiome revealed by metagenomics and culture.</title>
        <authorList>
            <person name="Gilroy R."/>
            <person name="Ravi A."/>
            <person name="Getino M."/>
            <person name="Pursley I."/>
            <person name="Horton D.L."/>
            <person name="Alikhan N.F."/>
            <person name="Baker D."/>
            <person name="Gharbi K."/>
            <person name="Hall N."/>
            <person name="Watson M."/>
            <person name="Adriaenssens E.M."/>
            <person name="Foster-Nyarko E."/>
            <person name="Jarju S."/>
            <person name="Secka A."/>
            <person name="Antonio M."/>
            <person name="Oren A."/>
            <person name="Chaudhuri R.R."/>
            <person name="La Ragione R."/>
            <person name="Hildebrand F."/>
            <person name="Pallen M.J."/>
        </authorList>
    </citation>
    <scope>NUCLEOTIDE SEQUENCE</scope>
    <source>
        <strain evidence="2">CHK188-4685</strain>
    </source>
</reference>
<keyword evidence="1" id="KW-1133">Transmembrane helix</keyword>
<accession>A0A9D2RLV8</accession>
<name>A0A9D2RLV8_9FIRM</name>
<sequence length="192" mass="21932">MTDQAKMSNSGYIGYEYREITVPKEYISIYMDSYPCFGWEPDPNREMEEEGISSAAGIKKINHANKKRLYFRRNRSISNKAELTRLQRNFDSCVKEIEALNRSKRTAASVVSLMVGILGTAFIAGSVFAVSAEPPIIWLTILLAVPGFAGWILPYFLYRTLVQKKEAEINPLIEQKYDEIYTICEKGNHLLF</sequence>
<evidence type="ECO:0000313" key="3">
    <source>
        <dbReference type="Proteomes" id="UP000886804"/>
    </source>
</evidence>
<reference evidence="2" key="2">
    <citation type="submission" date="2021-04" db="EMBL/GenBank/DDBJ databases">
        <authorList>
            <person name="Gilroy R."/>
        </authorList>
    </citation>
    <scope>NUCLEOTIDE SEQUENCE</scope>
    <source>
        <strain evidence="2">CHK188-4685</strain>
    </source>
</reference>
<evidence type="ECO:0000256" key="1">
    <source>
        <dbReference type="SAM" id="Phobius"/>
    </source>
</evidence>
<gene>
    <name evidence="2" type="ORF">H9716_08150</name>
</gene>
<feature type="transmembrane region" description="Helical" evidence="1">
    <location>
        <begin position="110"/>
        <end position="130"/>
    </location>
</feature>
<organism evidence="2 3">
    <name type="scientific">Candidatus Enterocloster faecavium</name>
    <dbReference type="NCBI Taxonomy" id="2838560"/>
    <lineage>
        <taxon>Bacteria</taxon>
        <taxon>Bacillati</taxon>
        <taxon>Bacillota</taxon>
        <taxon>Clostridia</taxon>
        <taxon>Lachnospirales</taxon>
        <taxon>Lachnospiraceae</taxon>
        <taxon>Enterocloster</taxon>
    </lineage>
</organism>
<keyword evidence="1" id="KW-0812">Transmembrane</keyword>
<proteinExistence type="predicted"/>
<protein>
    <submittedName>
        <fullName evidence="2">Uncharacterized protein</fullName>
    </submittedName>
</protein>
<evidence type="ECO:0000313" key="2">
    <source>
        <dbReference type="EMBL" id="HJB07821.1"/>
    </source>
</evidence>
<feature type="transmembrane region" description="Helical" evidence="1">
    <location>
        <begin position="136"/>
        <end position="158"/>
    </location>
</feature>